<evidence type="ECO:0008006" key="9">
    <source>
        <dbReference type="Google" id="ProtNLM"/>
    </source>
</evidence>
<dbReference type="InterPro" id="IPR001139">
    <property type="entry name" value="Glyco_hydro_30"/>
</dbReference>
<comment type="caution">
    <text evidence="7">The sequence shown here is derived from an EMBL/GenBank/DDBJ whole genome shotgun (WGS) entry which is preliminary data.</text>
</comment>
<evidence type="ECO:0000256" key="1">
    <source>
        <dbReference type="ARBA" id="ARBA00005382"/>
    </source>
</evidence>
<evidence type="ECO:0000256" key="4">
    <source>
        <dbReference type="SAM" id="SignalP"/>
    </source>
</evidence>
<dbReference type="SUPFAM" id="SSF51445">
    <property type="entry name" value="(Trans)glycosidases"/>
    <property type="match status" value="2"/>
</dbReference>
<dbReference type="GO" id="GO:0006680">
    <property type="term" value="P:glucosylceramide catabolic process"/>
    <property type="evidence" value="ECO:0007669"/>
    <property type="project" value="TreeGrafter"/>
</dbReference>
<name>A0A8J4VZM2_9STRA</name>
<accession>A0A8J4VZM2</accession>
<evidence type="ECO:0000259" key="5">
    <source>
        <dbReference type="Pfam" id="PF02055"/>
    </source>
</evidence>
<sequence length="1049" mass="117221">MAKLSNVTPVPGHSMLIPLFTLLSLLQFAQGIDCNNWSMRYQKFLEGVCVCNSTVACDTFPNDYLKLSSNEAGVFRTTRDGERFRYETATFVDGISTDADLTIDATTKYQTIIGFGGAFTDAAAINIYKMKDTIQKNILDAYYSTDGIQYTTGRIPISSTDFSTSIYSYDDTVDDFDMSDFSIAVDKTSATHKLELIHRVLDMTERNLSIFASSWAPPVWMTKENSTLNCHMKGSPGEEYWGALALYYSKFITAYENEGIPIWAMTTQNEPAEPLIKVNAWQSLRFTTTTERDFVKKDLGPQMKTDHPNLKLIIMDDNKSNLLSWLSALEDSEAAQYVNGVGIHWYSNFDFPLSIGGSFSDLATFHTKYPDVFILGTEACEGYLPNWLITSTGAGVKLGDFNIGWWRAHNYAKDIINDLTNYVSGWTDWNLVLDTNGGPNWAENFVDAPILVDEVNGDEFYKQPMYYIMGHFAKFLTPGSVRLSFTAASGSKSRLSDVDWTAFLTPEGRYVAILFNKGDNEVTVKIMAPSGKLVKVVIRPTSIQTVVFNVLQAVAHDTAFKLTLLMTPAGVYTTSKAGDRFAYKVVNVDSTAVSSPTYSIDVSTQYQTMIGFGGSFTDAAAINVYKLSSTLQQMVLDQYFSDEGLQYSLGRVPIASTDFSTSIYSYNDVEGDLAMEHFSIDVDKSPKSNKIDLIQRALKASSHGMKMYASSWAPPAWMTTENTTINCSLKGSPGEEYWEALALYYSKFLDEYKKEGIDFWAMTVQNEPSKSILQTSEWQSLRLTDKEERDFVKLDLGPMMAKNHPDLKLIAGDDQKSGILDRLAPFEDPDALKYISGLGVHWYRNLDFFFFSAGGDFDKLLSFYNKFPNVFMLATEACEGFLPSWLGTGSGVSLTDADKSWSRAENYGHDIIEDINNYVSGWTDWNLALDTTGGPNWAENYVDAPILVDELNGAEFYKQPMFYIMGHFSKFVPTGSRRIEFPKTKTLSNFHRTAFVTPDNQVVVQFMNRASSAVTVSVKQTDSKTFTLSLPAHSMQTVILPASTSTTIL</sequence>
<keyword evidence="2 4" id="KW-0732">Signal</keyword>
<dbReference type="FunFam" id="2.60.40.1180:FF:000035">
    <property type="entry name" value="Glucosylceramidase 3"/>
    <property type="match status" value="1"/>
</dbReference>
<dbReference type="InterPro" id="IPR017853">
    <property type="entry name" value="GH"/>
</dbReference>
<feature type="domain" description="Glycosyl hydrolase family 30 beta sandwich" evidence="6">
    <location>
        <begin position="479"/>
        <end position="546"/>
    </location>
</feature>
<organism evidence="7 8">
    <name type="scientific">Phytophthora kernoviae 00238/432</name>
    <dbReference type="NCBI Taxonomy" id="1284355"/>
    <lineage>
        <taxon>Eukaryota</taxon>
        <taxon>Sar</taxon>
        <taxon>Stramenopiles</taxon>
        <taxon>Oomycota</taxon>
        <taxon>Peronosporomycetes</taxon>
        <taxon>Peronosporales</taxon>
        <taxon>Peronosporaceae</taxon>
        <taxon>Phytophthora</taxon>
    </lineage>
</organism>
<dbReference type="InterPro" id="IPR013780">
    <property type="entry name" value="Glyco_hydro_b"/>
</dbReference>
<dbReference type="GO" id="GO:0004348">
    <property type="term" value="F:glucosylceramidase activity"/>
    <property type="evidence" value="ECO:0007669"/>
    <property type="project" value="InterPro"/>
</dbReference>
<protein>
    <recommendedName>
        <fullName evidence="9">Glycosyl hydrolase family 30 TIM-barrel domain-containing protein</fullName>
    </recommendedName>
</protein>
<comment type="similarity">
    <text evidence="1">Belongs to the glycosyl hydrolase 30 family.</text>
</comment>
<proteinExistence type="inferred from homology"/>
<feature type="domain" description="Glycosyl hydrolase family 30 TIM-barrel" evidence="5">
    <location>
        <begin position="611"/>
        <end position="972"/>
    </location>
</feature>
<dbReference type="PRINTS" id="PR00843">
    <property type="entry name" value="GLHYDRLASE30"/>
</dbReference>
<evidence type="ECO:0000256" key="2">
    <source>
        <dbReference type="ARBA" id="ARBA00022729"/>
    </source>
</evidence>
<feature type="signal peptide" evidence="4">
    <location>
        <begin position="1"/>
        <end position="31"/>
    </location>
</feature>
<keyword evidence="3" id="KW-0378">Hydrolase</keyword>
<evidence type="ECO:0000313" key="8">
    <source>
        <dbReference type="Proteomes" id="UP000702964"/>
    </source>
</evidence>
<dbReference type="GO" id="GO:0016020">
    <property type="term" value="C:membrane"/>
    <property type="evidence" value="ECO:0007669"/>
    <property type="project" value="GOC"/>
</dbReference>
<dbReference type="PANTHER" id="PTHR11069:SF23">
    <property type="entry name" value="LYSOSOMAL ACID GLUCOSYLCERAMIDASE"/>
    <property type="match status" value="1"/>
</dbReference>
<dbReference type="InterPro" id="IPR033453">
    <property type="entry name" value="Glyco_hydro_30_TIM-barrel"/>
</dbReference>
<reference evidence="7" key="2">
    <citation type="submission" date="2020-02" db="EMBL/GenBank/DDBJ databases">
        <authorList>
            <person name="Studholme D.J."/>
        </authorList>
    </citation>
    <scope>NUCLEOTIDE SEQUENCE</scope>
    <source>
        <strain evidence="7">00238/432</strain>
    </source>
</reference>
<evidence type="ECO:0000256" key="3">
    <source>
        <dbReference type="ARBA" id="ARBA00022801"/>
    </source>
</evidence>
<feature type="domain" description="Glycosyl hydrolase family 30 beta sandwich" evidence="6">
    <location>
        <begin position="975"/>
        <end position="1038"/>
    </location>
</feature>
<feature type="chain" id="PRO_5035298986" description="Glycosyl hydrolase family 30 TIM-barrel domain-containing protein" evidence="4">
    <location>
        <begin position="32"/>
        <end position="1049"/>
    </location>
</feature>
<dbReference type="FunFam" id="3.20.20.80:FF:000109">
    <property type="entry name" value="Glucosylceramidase 3"/>
    <property type="match status" value="2"/>
</dbReference>
<dbReference type="Gene3D" id="2.60.40.1180">
    <property type="entry name" value="Golgi alpha-mannosidase II"/>
    <property type="match status" value="1"/>
</dbReference>
<feature type="domain" description="Glycosyl hydrolase family 30 TIM-barrel" evidence="5">
    <location>
        <begin position="112"/>
        <end position="476"/>
    </location>
</feature>
<evidence type="ECO:0000259" key="6">
    <source>
        <dbReference type="Pfam" id="PF17189"/>
    </source>
</evidence>
<dbReference type="Pfam" id="PF17189">
    <property type="entry name" value="Glyco_hydro_30C"/>
    <property type="match status" value="2"/>
</dbReference>
<dbReference type="InterPro" id="IPR033452">
    <property type="entry name" value="GH30_C"/>
</dbReference>
<dbReference type="Gene3D" id="3.20.20.80">
    <property type="entry name" value="Glycosidases"/>
    <property type="match status" value="2"/>
</dbReference>
<dbReference type="Proteomes" id="UP000702964">
    <property type="component" value="Unassembled WGS sequence"/>
</dbReference>
<dbReference type="EMBL" id="AOFI03000691">
    <property type="protein sequence ID" value="KAF4315818.1"/>
    <property type="molecule type" value="Genomic_DNA"/>
</dbReference>
<evidence type="ECO:0000313" key="7">
    <source>
        <dbReference type="EMBL" id="KAF4315818.1"/>
    </source>
</evidence>
<dbReference type="AlphaFoldDB" id="A0A8J4VZM2"/>
<dbReference type="SUPFAM" id="SSF51011">
    <property type="entry name" value="Glycosyl hydrolase domain"/>
    <property type="match status" value="1"/>
</dbReference>
<reference evidence="7" key="1">
    <citation type="journal article" date="2015" name="Genom Data">
        <title>Draft genome sequences of Phytophthora kernoviae and Phytophthora ramorum lineage EU2 from Scotland.</title>
        <authorList>
            <person name="Sambles C."/>
            <person name="Schlenzig A."/>
            <person name="O'Neill P."/>
            <person name="Grant M."/>
            <person name="Studholme D.J."/>
        </authorList>
    </citation>
    <scope>NUCLEOTIDE SEQUENCE</scope>
    <source>
        <strain evidence="7">00238/432</strain>
    </source>
</reference>
<dbReference type="Pfam" id="PF02055">
    <property type="entry name" value="Glyco_hydro_30"/>
    <property type="match status" value="2"/>
</dbReference>
<dbReference type="PANTHER" id="PTHR11069">
    <property type="entry name" value="GLUCOSYLCERAMIDASE"/>
    <property type="match status" value="1"/>
</dbReference>
<gene>
    <name evidence="7" type="ORF">G195_009573</name>
</gene>